<dbReference type="InterPro" id="IPR045274">
    <property type="entry name" value="WAK-like"/>
</dbReference>
<keyword evidence="20" id="KW-1185">Reference proteome</keyword>
<dbReference type="Gramene" id="TraesCLE_scaffold_055914_01G000600.1">
    <property type="protein sequence ID" value="TraesCLE_scaffold_055914_01G000600.1"/>
    <property type="gene ID" value="TraesCLE_scaffold_055914_01G000600"/>
</dbReference>
<dbReference type="FunFam" id="3.30.200.20:FF:000043">
    <property type="entry name" value="Wall-associated receptor kinase 2"/>
    <property type="match status" value="1"/>
</dbReference>
<feature type="transmembrane region" description="Helical" evidence="16">
    <location>
        <begin position="282"/>
        <end position="304"/>
    </location>
</feature>
<dbReference type="FunFam" id="2.10.25.10:FF:000355">
    <property type="entry name" value="Wall-associated receptor kinase 3"/>
    <property type="match status" value="1"/>
</dbReference>
<feature type="domain" description="Protein kinase" evidence="17">
    <location>
        <begin position="355"/>
        <end position="625"/>
    </location>
</feature>
<evidence type="ECO:0000256" key="14">
    <source>
        <dbReference type="PROSITE-ProRule" id="PRU00076"/>
    </source>
</evidence>
<dbReference type="InterPro" id="IPR049883">
    <property type="entry name" value="NOTCH1_EGF-like"/>
</dbReference>
<keyword evidence="13" id="KW-0325">Glycoprotein</keyword>
<dbReference type="PROSITE" id="PS50011">
    <property type="entry name" value="PROTEIN_KINASE_DOM"/>
    <property type="match status" value="1"/>
</dbReference>
<dbReference type="InterPro" id="IPR001245">
    <property type="entry name" value="Ser-Thr/Tyr_kinase_cat_dom"/>
</dbReference>
<dbReference type="GO" id="GO:0005886">
    <property type="term" value="C:plasma membrane"/>
    <property type="evidence" value="ECO:0000318"/>
    <property type="project" value="GO_Central"/>
</dbReference>
<evidence type="ECO:0000256" key="12">
    <source>
        <dbReference type="ARBA" id="ARBA00023157"/>
    </source>
</evidence>
<dbReference type="EnsemblPlants" id="TraesCSU02G058438.1">
    <property type="protein sequence ID" value="TraesCSU02G058438.1"/>
    <property type="gene ID" value="TraesCSU02G058438"/>
</dbReference>
<evidence type="ECO:0000256" key="2">
    <source>
        <dbReference type="ARBA" id="ARBA00022527"/>
    </source>
</evidence>
<dbReference type="PROSITE" id="PS00108">
    <property type="entry name" value="PROTEIN_KINASE_ST"/>
    <property type="match status" value="1"/>
</dbReference>
<dbReference type="Pfam" id="PF13947">
    <property type="entry name" value="GUB_WAK_bind"/>
    <property type="match status" value="1"/>
</dbReference>
<dbReference type="GO" id="GO:0004674">
    <property type="term" value="F:protein serine/threonine kinase activity"/>
    <property type="evidence" value="ECO:0007669"/>
    <property type="project" value="UniProtKB-KW"/>
</dbReference>
<keyword evidence="10 16" id="KW-1133">Transmembrane helix</keyword>
<comment type="subcellular location">
    <subcellularLocation>
        <location evidence="1">Membrane</location>
        <topology evidence="1">Single-pass type I membrane protein</topology>
    </subcellularLocation>
</comment>
<evidence type="ECO:0000256" key="6">
    <source>
        <dbReference type="ARBA" id="ARBA00022729"/>
    </source>
</evidence>
<dbReference type="GO" id="GO:0007166">
    <property type="term" value="P:cell surface receptor signaling pathway"/>
    <property type="evidence" value="ECO:0000318"/>
    <property type="project" value="GO_Central"/>
</dbReference>
<dbReference type="SMART" id="SM00220">
    <property type="entry name" value="S_TKc"/>
    <property type="match status" value="1"/>
</dbReference>
<dbReference type="SUPFAM" id="SSF56112">
    <property type="entry name" value="Protein kinase-like (PK-like)"/>
    <property type="match status" value="1"/>
</dbReference>
<feature type="domain" description="EGF-like" evidence="18">
    <location>
        <begin position="226"/>
        <end position="260"/>
    </location>
</feature>
<dbReference type="InterPro" id="IPR011009">
    <property type="entry name" value="Kinase-like_dom_sf"/>
</dbReference>
<keyword evidence="11 16" id="KW-0472">Membrane</keyword>
<keyword evidence="3 14" id="KW-0245">EGF-like domain</keyword>
<evidence type="ECO:0000256" key="7">
    <source>
        <dbReference type="ARBA" id="ARBA00022741"/>
    </source>
</evidence>
<dbReference type="PROSITE" id="PS01187">
    <property type="entry name" value="EGF_CA"/>
    <property type="match status" value="1"/>
</dbReference>
<dbReference type="FunFam" id="1.10.510.10:FF:000084">
    <property type="entry name" value="Wall-associated receptor kinase 2"/>
    <property type="match status" value="1"/>
</dbReference>
<dbReference type="GO" id="GO:0005524">
    <property type="term" value="F:ATP binding"/>
    <property type="evidence" value="ECO:0007669"/>
    <property type="project" value="UniProtKB-UniRule"/>
</dbReference>
<keyword evidence="9 15" id="KW-0067">ATP-binding</keyword>
<dbReference type="InterPro" id="IPR000152">
    <property type="entry name" value="EGF-type_Asp/Asn_hydroxyl_site"/>
</dbReference>
<dbReference type="PROSITE" id="PS50026">
    <property type="entry name" value="EGF_3"/>
    <property type="match status" value="1"/>
</dbReference>
<dbReference type="PANTHER" id="PTHR27005:SF169">
    <property type="entry name" value="PROTEIN KINASE DOMAIN-CONTAINING PROTEIN"/>
    <property type="match status" value="1"/>
</dbReference>
<dbReference type="PANTHER" id="PTHR27005">
    <property type="entry name" value="WALL-ASSOCIATED RECEPTOR KINASE-LIKE 21"/>
    <property type="match status" value="1"/>
</dbReference>
<dbReference type="GO" id="GO:0030247">
    <property type="term" value="F:polysaccharide binding"/>
    <property type="evidence" value="ECO:0007669"/>
    <property type="project" value="InterPro"/>
</dbReference>
<dbReference type="InterPro" id="IPR025287">
    <property type="entry name" value="WAK_GUB"/>
</dbReference>
<evidence type="ECO:0000313" key="20">
    <source>
        <dbReference type="Proteomes" id="UP000019116"/>
    </source>
</evidence>
<name>A0A3B6UA88_WHEAT</name>
<keyword evidence="8" id="KW-0418">Kinase</keyword>
<evidence type="ECO:0000259" key="18">
    <source>
        <dbReference type="PROSITE" id="PS50026"/>
    </source>
</evidence>
<evidence type="ECO:0008006" key="21">
    <source>
        <dbReference type="Google" id="ProtNLM"/>
    </source>
</evidence>
<evidence type="ECO:0000256" key="16">
    <source>
        <dbReference type="SAM" id="Phobius"/>
    </source>
</evidence>
<sequence length="664" mass="73359">MLVLVSANIALPNCTSRCGNISIPYPFGLSAGCHREGFELTCNETYHPPKLFMNSSGVEVLEISSQDSTLYIDSGILTLAGDEGPDGFIRMNWSVPLNDSLYRTAGNTMIVLGCGITFRVQWPSAQSWPYLGEESPSSSCPLKCMPPHPVIATDGICLHDNGCCTTGTRYDSNRFLITYSVYEENLPLLNSSVALVEWEWLSKKKNVMILQKAASSDTSLGASKGDIDECASQGEYPCFGRCINMIGSYTCTCPHGTTGNPRKKNGTHNLDESELIMYSPGFAPALGIGSGLGTLLIILSALIARRKLLVWKARKSREFFFKKNRGLLLQRLVDKDIAERMLFSLQELEKATNKFDEARKLGGGGHGTVYKGILSDKHVVAIKKSKVVIQRETDDFINEVAILSQVNHRNVVKLFGCCLETEVPLLVYEFISNGTLSDHLHAGTPLSMPWKDRLRIAIETSRCLAYLHSAASVSIVHRDVKSANILLDDRVTAKVSDFGASRGIPIGQTGVTTAVQGTFGYLDPEYYHTRRLTEKSDVYSFGVMLVELLTRKKPCVDLSTPGASLIAEFILRVNQDKICEMLDQQVIEEGTEEAKQVAAVALMCLSLKGEDRPTMRQVETKLEVIQTVERNTPVEQTNANADDDNFSRRYSMEEECMSSMSFPR</sequence>
<evidence type="ECO:0000256" key="11">
    <source>
        <dbReference type="ARBA" id="ARBA00023136"/>
    </source>
</evidence>
<dbReference type="InterPro" id="IPR018097">
    <property type="entry name" value="EGF_Ca-bd_CS"/>
</dbReference>
<dbReference type="PROSITE" id="PS00107">
    <property type="entry name" value="PROTEIN_KINASE_ATP"/>
    <property type="match status" value="1"/>
</dbReference>
<dbReference type="PROSITE" id="PS00010">
    <property type="entry name" value="ASX_HYDROXYL"/>
    <property type="match status" value="1"/>
</dbReference>
<accession>A0A3B6UA88</accession>
<feature type="binding site" evidence="15">
    <location>
        <position position="384"/>
    </location>
    <ligand>
        <name>ATP</name>
        <dbReference type="ChEBI" id="CHEBI:30616"/>
    </ligand>
</feature>
<dbReference type="Gene3D" id="1.10.510.10">
    <property type="entry name" value="Transferase(Phosphotransferase) domain 1"/>
    <property type="match status" value="1"/>
</dbReference>
<evidence type="ECO:0000256" key="13">
    <source>
        <dbReference type="ARBA" id="ARBA00023180"/>
    </source>
</evidence>
<dbReference type="Gramene" id="TraesCSU02G058438.1">
    <property type="protein sequence ID" value="TraesCSU02G058438.1"/>
    <property type="gene ID" value="TraesCSU02G058438"/>
</dbReference>
<organism evidence="19">
    <name type="scientific">Triticum aestivum</name>
    <name type="common">Wheat</name>
    <dbReference type="NCBI Taxonomy" id="4565"/>
    <lineage>
        <taxon>Eukaryota</taxon>
        <taxon>Viridiplantae</taxon>
        <taxon>Streptophyta</taxon>
        <taxon>Embryophyta</taxon>
        <taxon>Tracheophyta</taxon>
        <taxon>Spermatophyta</taxon>
        <taxon>Magnoliopsida</taxon>
        <taxon>Liliopsida</taxon>
        <taxon>Poales</taxon>
        <taxon>Poaceae</taxon>
        <taxon>BOP clade</taxon>
        <taxon>Pooideae</taxon>
        <taxon>Triticodae</taxon>
        <taxon>Triticeae</taxon>
        <taxon>Triticinae</taxon>
        <taxon>Triticum</taxon>
    </lineage>
</organism>
<evidence type="ECO:0000256" key="10">
    <source>
        <dbReference type="ARBA" id="ARBA00022989"/>
    </source>
</evidence>
<evidence type="ECO:0000256" key="15">
    <source>
        <dbReference type="PROSITE-ProRule" id="PRU10141"/>
    </source>
</evidence>
<evidence type="ECO:0000256" key="4">
    <source>
        <dbReference type="ARBA" id="ARBA00022679"/>
    </source>
</evidence>
<dbReference type="InterPro" id="IPR017441">
    <property type="entry name" value="Protein_kinase_ATP_BS"/>
</dbReference>
<keyword evidence="2" id="KW-0723">Serine/threonine-protein kinase</keyword>
<evidence type="ECO:0000256" key="3">
    <source>
        <dbReference type="ARBA" id="ARBA00022536"/>
    </source>
</evidence>
<dbReference type="SMART" id="SM00179">
    <property type="entry name" value="EGF_CA"/>
    <property type="match status" value="1"/>
</dbReference>
<keyword evidence="6" id="KW-0732">Signal</keyword>
<dbReference type="SMR" id="A0A3B6UA88"/>
<dbReference type="InterPro" id="IPR000742">
    <property type="entry name" value="EGF"/>
</dbReference>
<dbReference type="Pfam" id="PF07714">
    <property type="entry name" value="PK_Tyr_Ser-Thr"/>
    <property type="match status" value="1"/>
</dbReference>
<evidence type="ECO:0000256" key="8">
    <source>
        <dbReference type="ARBA" id="ARBA00022777"/>
    </source>
</evidence>
<evidence type="ECO:0000313" key="19">
    <source>
        <dbReference type="EnsemblPlants" id="TraesCSU02G058438.1"/>
    </source>
</evidence>
<dbReference type="InterPro" id="IPR001881">
    <property type="entry name" value="EGF-like_Ca-bd_dom"/>
</dbReference>
<evidence type="ECO:0000256" key="9">
    <source>
        <dbReference type="ARBA" id="ARBA00022840"/>
    </source>
</evidence>
<dbReference type="CDD" id="cd14066">
    <property type="entry name" value="STKc_IRAK"/>
    <property type="match status" value="1"/>
</dbReference>
<dbReference type="SUPFAM" id="SSF57196">
    <property type="entry name" value="EGF/Laminin"/>
    <property type="match status" value="1"/>
</dbReference>
<dbReference type="STRING" id="4565.A0A3B6UA88"/>
<evidence type="ECO:0000256" key="1">
    <source>
        <dbReference type="ARBA" id="ARBA00004479"/>
    </source>
</evidence>
<dbReference type="Pfam" id="PF07645">
    <property type="entry name" value="EGF_CA"/>
    <property type="match status" value="1"/>
</dbReference>
<dbReference type="CDD" id="cd00054">
    <property type="entry name" value="EGF_CA"/>
    <property type="match status" value="1"/>
</dbReference>
<dbReference type="Gramene" id="TraesCAD_scaffold_056817_01G000100.1">
    <property type="protein sequence ID" value="TraesCAD_scaffold_056817_01G000100.1"/>
    <property type="gene ID" value="TraesCAD_scaffold_056817_01G000100"/>
</dbReference>
<evidence type="ECO:0000256" key="5">
    <source>
        <dbReference type="ARBA" id="ARBA00022692"/>
    </source>
</evidence>
<keyword evidence="5 16" id="KW-0812">Transmembrane</keyword>
<keyword evidence="12" id="KW-1015">Disulfide bond</keyword>
<evidence type="ECO:0000259" key="17">
    <source>
        <dbReference type="PROSITE" id="PS50011"/>
    </source>
</evidence>
<dbReference type="AlphaFoldDB" id="A0A3B6UA88"/>
<dbReference type="Proteomes" id="UP000019116">
    <property type="component" value="Chromosome Un"/>
</dbReference>
<dbReference type="GO" id="GO:0005509">
    <property type="term" value="F:calcium ion binding"/>
    <property type="evidence" value="ECO:0007669"/>
    <property type="project" value="InterPro"/>
</dbReference>
<protein>
    <recommendedName>
        <fullName evidence="21">Protein kinase domain-containing protein</fullName>
    </recommendedName>
</protein>
<comment type="caution">
    <text evidence="14">Lacks conserved residue(s) required for the propagation of feature annotation.</text>
</comment>
<keyword evidence="4" id="KW-0808">Transferase</keyword>
<proteinExistence type="predicted"/>
<reference evidence="19" key="2">
    <citation type="submission" date="2018-10" db="UniProtKB">
        <authorList>
            <consortium name="EnsemblPlants"/>
        </authorList>
    </citation>
    <scope>IDENTIFICATION</scope>
</reference>
<dbReference type="InterPro" id="IPR000719">
    <property type="entry name" value="Prot_kinase_dom"/>
</dbReference>
<reference evidence="19" key="1">
    <citation type="submission" date="2018-08" db="EMBL/GenBank/DDBJ databases">
        <authorList>
            <person name="Rossello M."/>
        </authorList>
    </citation>
    <scope>NUCLEOTIDE SEQUENCE [LARGE SCALE GENOMIC DNA]</scope>
    <source>
        <strain evidence="19">cv. Chinese Spring</strain>
    </source>
</reference>
<dbReference type="InterPro" id="IPR008271">
    <property type="entry name" value="Ser/Thr_kinase_AS"/>
</dbReference>
<keyword evidence="7 15" id="KW-0547">Nucleotide-binding</keyword>
<dbReference type="Gene3D" id="2.10.25.10">
    <property type="entry name" value="Laminin"/>
    <property type="match status" value="1"/>
</dbReference>
<dbReference type="Gene3D" id="3.30.200.20">
    <property type="entry name" value="Phosphorylase Kinase, domain 1"/>
    <property type="match status" value="1"/>
</dbReference>